<feature type="transmembrane region" description="Helical" evidence="1">
    <location>
        <begin position="5"/>
        <end position="23"/>
    </location>
</feature>
<keyword evidence="1" id="KW-1133">Transmembrane helix</keyword>
<evidence type="ECO:0000313" key="2">
    <source>
        <dbReference type="EMBL" id="EET89587.1"/>
    </source>
</evidence>
<dbReference type="EMBL" id="GG697241">
    <property type="protein sequence ID" value="EET89587.1"/>
    <property type="molecule type" value="Genomic_DNA"/>
</dbReference>
<keyword evidence="1" id="KW-0472">Membrane</keyword>
<organism evidence="2 3">
    <name type="scientific">Candidatus Micrarchaeum acidiphilum ARMAN-2</name>
    <dbReference type="NCBI Taxonomy" id="425595"/>
    <lineage>
        <taxon>Archaea</taxon>
        <taxon>Candidatus Micrarchaeota</taxon>
        <taxon>Candidatus Micrarchaeia</taxon>
        <taxon>Candidatus Micrarchaeales</taxon>
        <taxon>Candidatus Micrarchaeaceae</taxon>
        <taxon>Candidatus Micrarchaeum</taxon>
    </lineage>
</organism>
<proteinExistence type="predicted"/>
<dbReference type="AlphaFoldDB" id="C7DI13"/>
<accession>C7DI13</accession>
<sequence length="347" mass="37315">MHKGIIAYIIIFVIILVIGYFYTGGYHDIPSLSTTTVTTVPTTSVSSTTTTNTTSTTIAYAYSCMNYSVFDQMPNSTVNETCYWTGGRLGVWVATGNATKAHFTVTGANKVVYSNGTSTFNCVTLVSNFTGPAQKYYISLKKGPPGGTCPNPYALITLNGSITPPPTVYSQVYNANFSNGYIGWQVAGKGFGTAPLNITHADLNTTRCYQNATWQGYNGSFFATTYTCGTSVSPGNITSSAFRVSKPFLNFKIISPLNNNIAVEILEGNKTQIIAHFNTFNSTIFGSTSAYTFRNATIPLTSLLGENVRIRVVSDTLQPGAYMAIGDFELGTYPTQTPGVLADISIK</sequence>
<evidence type="ECO:0000256" key="1">
    <source>
        <dbReference type="SAM" id="Phobius"/>
    </source>
</evidence>
<reference evidence="2 3" key="2">
    <citation type="journal article" date="2010" name="Proc. Natl. Acad. Sci. U.S.A.">
        <title>Enigmatic, ultrasmall, uncultivated Archaea.</title>
        <authorList>
            <person name="Baker B.J."/>
            <person name="Comolli L.R."/>
            <person name="Dick G.J."/>
            <person name="Hauser L.J."/>
            <person name="Hyatt D."/>
            <person name="Dill B.D."/>
            <person name="Land M.L."/>
            <person name="Verberkmoes N.C."/>
            <person name="Hettich R.L."/>
            <person name="Banfield J.F."/>
        </authorList>
    </citation>
    <scope>NUCLEOTIDE SEQUENCE [LARGE SCALE GENOMIC DNA]</scope>
    <source>
        <strain evidence="2">ARMAN-2</strain>
    </source>
</reference>
<keyword evidence="1" id="KW-0812">Transmembrane</keyword>
<gene>
    <name evidence="2" type="ORF">UNLARM2_0705</name>
</gene>
<dbReference type="Proteomes" id="UP000332487">
    <property type="component" value="Unassembled WGS sequence"/>
</dbReference>
<protein>
    <submittedName>
        <fullName evidence="2">Uncharacterized protein</fullName>
    </submittedName>
</protein>
<evidence type="ECO:0000313" key="3">
    <source>
        <dbReference type="Proteomes" id="UP000332487"/>
    </source>
</evidence>
<reference evidence="2 3" key="1">
    <citation type="journal article" date="2009" name="Genome Biol.">
        <title>Community-wide analysis of microbial genome sequence signatures.</title>
        <authorList>
            <person name="Dick G.J."/>
            <person name="Andersson A.F."/>
            <person name="Baker B.J."/>
            <person name="Simmons S.L."/>
            <person name="Thomas B.C."/>
            <person name="Yelton A.P."/>
            <person name="Banfield J.F."/>
        </authorList>
    </citation>
    <scope>NUCLEOTIDE SEQUENCE [LARGE SCALE GENOMIC DNA]</scope>
    <source>
        <strain evidence="2">ARMAN-2</strain>
    </source>
</reference>
<keyword evidence="3" id="KW-1185">Reference proteome</keyword>
<name>C7DI13_MICA2</name>